<dbReference type="InterPro" id="IPR019734">
    <property type="entry name" value="TPR_rpt"/>
</dbReference>
<dbReference type="AlphaFoldDB" id="A0A845M935"/>
<dbReference type="EMBL" id="WTUX01000011">
    <property type="protein sequence ID" value="MZR12891.1"/>
    <property type="molecule type" value="Genomic_DNA"/>
</dbReference>
<gene>
    <name evidence="5" type="ORF">GQE99_07635</name>
</gene>
<evidence type="ECO:0000313" key="5">
    <source>
        <dbReference type="EMBL" id="MZR12891.1"/>
    </source>
</evidence>
<organism evidence="5 6">
    <name type="scientific">Maritimibacter harenae</name>
    <dbReference type="NCBI Taxonomy" id="2606218"/>
    <lineage>
        <taxon>Bacteria</taxon>
        <taxon>Pseudomonadati</taxon>
        <taxon>Pseudomonadota</taxon>
        <taxon>Alphaproteobacteria</taxon>
        <taxon>Rhodobacterales</taxon>
        <taxon>Roseobacteraceae</taxon>
        <taxon>Maritimibacter</taxon>
    </lineage>
</organism>
<evidence type="ECO:0000256" key="3">
    <source>
        <dbReference type="PROSITE-ProRule" id="PRU00339"/>
    </source>
</evidence>
<evidence type="ECO:0000256" key="1">
    <source>
        <dbReference type="ARBA" id="ARBA00022737"/>
    </source>
</evidence>
<evidence type="ECO:0000256" key="4">
    <source>
        <dbReference type="SAM" id="SignalP"/>
    </source>
</evidence>
<comment type="caution">
    <text evidence="5">The sequence shown here is derived from an EMBL/GenBank/DDBJ whole genome shotgun (WGS) entry which is preliminary data.</text>
</comment>
<proteinExistence type="predicted"/>
<evidence type="ECO:0000313" key="6">
    <source>
        <dbReference type="Proteomes" id="UP000467322"/>
    </source>
</evidence>
<feature type="signal peptide" evidence="4">
    <location>
        <begin position="1"/>
        <end position="18"/>
    </location>
</feature>
<evidence type="ECO:0000256" key="2">
    <source>
        <dbReference type="ARBA" id="ARBA00022803"/>
    </source>
</evidence>
<dbReference type="Pfam" id="PF07719">
    <property type="entry name" value="TPR_2"/>
    <property type="match status" value="1"/>
</dbReference>
<keyword evidence="4" id="KW-0732">Signal</keyword>
<feature type="repeat" description="TPR" evidence="3">
    <location>
        <begin position="91"/>
        <end position="124"/>
    </location>
</feature>
<dbReference type="SMART" id="SM00028">
    <property type="entry name" value="TPR"/>
    <property type="match status" value="1"/>
</dbReference>
<keyword evidence="1" id="KW-0677">Repeat</keyword>
<feature type="chain" id="PRO_5032936719" evidence="4">
    <location>
        <begin position="19"/>
        <end position="177"/>
    </location>
</feature>
<reference evidence="5 6" key="1">
    <citation type="submission" date="2019-12" db="EMBL/GenBank/DDBJ databases">
        <title>Maritimibacter sp. nov. sp. isolated from sea sand.</title>
        <authorList>
            <person name="Kim J."/>
            <person name="Jeong S.E."/>
            <person name="Jung H.S."/>
            <person name="Jeon C.O."/>
        </authorList>
    </citation>
    <scope>NUCLEOTIDE SEQUENCE [LARGE SCALE GENOMIC DNA]</scope>
    <source>
        <strain evidence="5 6">DP07</strain>
    </source>
</reference>
<dbReference type="InterPro" id="IPR011990">
    <property type="entry name" value="TPR-like_helical_dom_sf"/>
</dbReference>
<protein>
    <submittedName>
        <fullName evidence="5">Tetratricopeptide repeat protein</fullName>
    </submittedName>
</protein>
<keyword evidence="6" id="KW-1185">Reference proteome</keyword>
<name>A0A845M935_9RHOB</name>
<accession>A0A845M935</accession>
<keyword evidence="2 3" id="KW-0802">TPR repeat</keyword>
<dbReference type="PROSITE" id="PS50005">
    <property type="entry name" value="TPR"/>
    <property type="match status" value="1"/>
</dbReference>
<dbReference type="SUPFAM" id="SSF48452">
    <property type="entry name" value="TPR-like"/>
    <property type="match status" value="1"/>
</dbReference>
<dbReference type="Gene3D" id="1.25.40.10">
    <property type="entry name" value="Tetratricopeptide repeat domain"/>
    <property type="match status" value="1"/>
</dbReference>
<dbReference type="RefSeq" id="WP_161351010.1">
    <property type="nucleotide sequence ID" value="NZ_WTUX01000011.1"/>
</dbReference>
<dbReference type="InterPro" id="IPR013105">
    <property type="entry name" value="TPR_2"/>
</dbReference>
<dbReference type="Proteomes" id="UP000467322">
    <property type="component" value="Unassembled WGS sequence"/>
</dbReference>
<sequence>MRTLLIAAAATLPGMAFAVGSGSDSTPTTTETTTECEEGMVWDADAGKCVAPKESSLTDDALYEAARELAYAGRYDDTLRVLAAMSDPMDDRVLTYKGFVHRNLGDKALAEEYYRAALERNPDNLLARSYMGQGYVTEGRVDEAYAQLLEIRERGGEGSWPEVALRDAIMTGTTTRY</sequence>